<dbReference type="Proteomes" id="UP000282312">
    <property type="component" value="Unassembled WGS sequence"/>
</dbReference>
<feature type="region of interest" description="Disordered" evidence="1">
    <location>
        <begin position="1"/>
        <end position="32"/>
    </location>
</feature>
<accession>A0A3N9WNX4</accession>
<dbReference type="RefSeq" id="WP_124773224.1">
    <property type="nucleotide sequence ID" value="NZ_QGSZ01000206.1"/>
</dbReference>
<feature type="compositionally biased region" description="Low complexity" evidence="1">
    <location>
        <begin position="1"/>
        <end position="29"/>
    </location>
</feature>
<keyword evidence="3" id="KW-1185">Reference proteome</keyword>
<evidence type="ECO:0000313" key="2">
    <source>
        <dbReference type="EMBL" id="RQX02518.1"/>
    </source>
</evidence>
<proteinExistence type="predicted"/>
<evidence type="ECO:0000256" key="1">
    <source>
        <dbReference type="SAM" id="MobiDB-lite"/>
    </source>
</evidence>
<sequence length="153" mass="15401">MSVSTTVVSGQQSSSGPADAAPADSRASAETSPTAIAVSLGSGQTHMWVAGRGGLSCPSGDTVGTSHAPVRRGRVADRSGCIDVLAGLIRRYRDPIPAGSVVVVCRPVLASATEQDALRQVAAAVFAPSRLVFIDTVRAAASSSPTSAPKSSR</sequence>
<protein>
    <submittedName>
        <fullName evidence="2">Uncharacterized protein</fullName>
    </submittedName>
</protein>
<evidence type="ECO:0000313" key="3">
    <source>
        <dbReference type="Proteomes" id="UP000282312"/>
    </source>
</evidence>
<name>A0A3N9WNX4_9ACTN</name>
<gene>
    <name evidence="2" type="ORF">DLJ59_15380</name>
</gene>
<dbReference type="AlphaFoldDB" id="A0A3N9WNX4"/>
<comment type="caution">
    <text evidence="2">The sequence shown here is derived from an EMBL/GenBank/DDBJ whole genome shotgun (WGS) entry which is preliminary data.</text>
</comment>
<dbReference type="OrthoDB" id="4323471at2"/>
<organism evidence="2 3">
    <name type="scientific">Micromonospora inaquosa</name>
    <dbReference type="NCBI Taxonomy" id="2203716"/>
    <lineage>
        <taxon>Bacteria</taxon>
        <taxon>Bacillati</taxon>
        <taxon>Actinomycetota</taxon>
        <taxon>Actinomycetes</taxon>
        <taxon>Micromonosporales</taxon>
        <taxon>Micromonosporaceae</taxon>
        <taxon>Micromonospora</taxon>
    </lineage>
</organism>
<dbReference type="EMBL" id="QGSZ01000206">
    <property type="protein sequence ID" value="RQX02518.1"/>
    <property type="molecule type" value="Genomic_DNA"/>
</dbReference>
<reference evidence="2 3" key="1">
    <citation type="submission" date="2018-05" db="EMBL/GenBank/DDBJ databases">
        <title>Micromonospora from Atacama Desert.</title>
        <authorList>
            <person name="Carro L."/>
            <person name="Goodfellow M."/>
            <person name="Klenk H.-P."/>
        </authorList>
    </citation>
    <scope>NUCLEOTIDE SEQUENCE [LARGE SCALE GENOMIC DNA]</scope>
    <source>
        <strain evidence="2 3">LB39</strain>
    </source>
</reference>